<organism evidence="1 2">
    <name type="scientific">Phytophthora sojae (strain P6497)</name>
    <name type="common">Soybean stem and root rot agent</name>
    <name type="synonym">Phytophthora megasperma f. sp. glycines</name>
    <dbReference type="NCBI Taxonomy" id="1094619"/>
    <lineage>
        <taxon>Eukaryota</taxon>
        <taxon>Sar</taxon>
        <taxon>Stramenopiles</taxon>
        <taxon>Oomycota</taxon>
        <taxon>Peronosporomycetes</taxon>
        <taxon>Peronosporales</taxon>
        <taxon>Peronosporaceae</taxon>
        <taxon>Phytophthora</taxon>
    </lineage>
</organism>
<dbReference type="EMBL" id="JH159159">
    <property type="protein sequence ID" value="EGZ09915.1"/>
    <property type="molecule type" value="Genomic_DNA"/>
</dbReference>
<dbReference type="AlphaFoldDB" id="G5A2M5"/>
<protein>
    <recommendedName>
        <fullName evidence="3">MULE transposase domain-containing protein</fullName>
    </recommendedName>
</protein>
<dbReference type="RefSeq" id="XP_009534776.1">
    <property type="nucleotide sequence ID" value="XM_009536481.1"/>
</dbReference>
<accession>G5A2M5</accession>
<reference evidence="1 2" key="1">
    <citation type="journal article" date="2006" name="Science">
        <title>Phytophthora genome sequences uncover evolutionary origins and mechanisms of pathogenesis.</title>
        <authorList>
            <person name="Tyler B.M."/>
            <person name="Tripathy S."/>
            <person name="Zhang X."/>
            <person name="Dehal P."/>
            <person name="Jiang R.H."/>
            <person name="Aerts A."/>
            <person name="Arredondo F.D."/>
            <person name="Baxter L."/>
            <person name="Bensasson D."/>
            <person name="Beynon J.L."/>
            <person name="Chapman J."/>
            <person name="Damasceno C.M."/>
            <person name="Dorrance A.E."/>
            <person name="Dou D."/>
            <person name="Dickerman A.W."/>
            <person name="Dubchak I.L."/>
            <person name="Garbelotto M."/>
            <person name="Gijzen M."/>
            <person name="Gordon S.G."/>
            <person name="Govers F."/>
            <person name="Grunwald N.J."/>
            <person name="Huang W."/>
            <person name="Ivors K.L."/>
            <person name="Jones R.W."/>
            <person name="Kamoun S."/>
            <person name="Krampis K."/>
            <person name="Lamour K.H."/>
            <person name="Lee M.K."/>
            <person name="McDonald W.H."/>
            <person name="Medina M."/>
            <person name="Meijer H.J."/>
            <person name="Nordberg E.K."/>
            <person name="Maclean D.J."/>
            <person name="Ospina-Giraldo M.D."/>
            <person name="Morris P.F."/>
            <person name="Phuntumart V."/>
            <person name="Putnam N.H."/>
            <person name="Rash S."/>
            <person name="Rose J.K."/>
            <person name="Sakihama Y."/>
            <person name="Salamov A.A."/>
            <person name="Savidor A."/>
            <person name="Scheuring C.F."/>
            <person name="Smith B.M."/>
            <person name="Sobral B.W."/>
            <person name="Terry A."/>
            <person name="Torto-Alalibo T.A."/>
            <person name="Win J."/>
            <person name="Xu Z."/>
            <person name="Zhang H."/>
            <person name="Grigoriev I.V."/>
            <person name="Rokhsar D.S."/>
            <person name="Boore J.L."/>
        </authorList>
    </citation>
    <scope>NUCLEOTIDE SEQUENCE [LARGE SCALE GENOMIC DNA]</scope>
    <source>
        <strain evidence="1 2">P6497</strain>
    </source>
</reference>
<dbReference type="GeneID" id="20642538"/>
<name>G5A2M5_PHYSP</name>
<gene>
    <name evidence="1" type="ORF">PHYSODRAFT_305278</name>
</gene>
<dbReference type="Proteomes" id="UP000002640">
    <property type="component" value="Unassembled WGS sequence"/>
</dbReference>
<sequence>MDGRQATLYRAIRKRLMQTKIMDDYSLLPDFFTAFESMNPGSRRIHSLLLPVLQTDGTHMKSDNYNGICLTMIGLGGDRKVVPLETNENFSWFFANCIASGISMANLPLFSDRGKHRDAQKHLASLGYQVN</sequence>
<proteinExistence type="predicted"/>
<dbReference type="KEGG" id="psoj:PHYSODRAFT_305278"/>
<evidence type="ECO:0000313" key="2">
    <source>
        <dbReference type="Proteomes" id="UP000002640"/>
    </source>
</evidence>
<evidence type="ECO:0008006" key="3">
    <source>
        <dbReference type="Google" id="ProtNLM"/>
    </source>
</evidence>
<dbReference type="InParanoid" id="G5A2M5"/>
<keyword evidence="2" id="KW-1185">Reference proteome</keyword>
<evidence type="ECO:0000313" key="1">
    <source>
        <dbReference type="EMBL" id="EGZ09915.1"/>
    </source>
</evidence>